<evidence type="ECO:0000256" key="1">
    <source>
        <dbReference type="ARBA" id="ARBA00004138"/>
    </source>
</evidence>
<feature type="region of interest" description="Disordered" evidence="6">
    <location>
        <begin position="1854"/>
        <end position="1880"/>
    </location>
</feature>
<dbReference type="PANTHER" id="PTHR23053:SF0">
    <property type="entry name" value="HYDROCEPHALUS-INDUCING PROTEIN HOMOLOG"/>
    <property type="match status" value="1"/>
</dbReference>
<feature type="region of interest" description="Disordered" evidence="6">
    <location>
        <begin position="1949"/>
        <end position="1995"/>
    </location>
</feature>
<feature type="domain" description="CFAP65 fourth Ig-like" evidence="8">
    <location>
        <begin position="4010"/>
        <end position="4102"/>
    </location>
</feature>
<dbReference type="InterPro" id="IPR033305">
    <property type="entry name" value="Hydin-like"/>
</dbReference>
<gene>
    <name evidence="9" type="ORF">ACHHYP_04684</name>
</gene>
<dbReference type="GO" id="GO:0005930">
    <property type="term" value="C:axoneme"/>
    <property type="evidence" value="ECO:0007669"/>
    <property type="project" value="TreeGrafter"/>
</dbReference>
<organism evidence="9 10">
    <name type="scientific">Achlya hypogyna</name>
    <name type="common">Oomycete</name>
    <name type="synonym">Protoachlya hypogyna</name>
    <dbReference type="NCBI Taxonomy" id="1202772"/>
    <lineage>
        <taxon>Eukaryota</taxon>
        <taxon>Sar</taxon>
        <taxon>Stramenopiles</taxon>
        <taxon>Oomycota</taxon>
        <taxon>Saprolegniomycetes</taxon>
        <taxon>Saprolegniales</taxon>
        <taxon>Achlyaceae</taxon>
        <taxon>Achlya</taxon>
    </lineage>
</organism>
<feature type="region of interest" description="Disordered" evidence="6">
    <location>
        <begin position="2086"/>
        <end position="2117"/>
    </location>
</feature>
<feature type="compositionally biased region" description="Basic and acidic residues" evidence="6">
    <location>
        <begin position="1961"/>
        <end position="1986"/>
    </location>
</feature>
<evidence type="ECO:0000259" key="7">
    <source>
        <dbReference type="Pfam" id="PF22544"/>
    </source>
</evidence>
<sequence>MASDHHASLSPSQLPMWGRPTSDATEKLRPSQLLHELTSKNAKGTKGSVPHIIEFMNLEDHTSQSATSVPVGRPLFEPSPAAILFDEYIPFNTHFARLALRNNDTVARRIKLEPPDSPFFKIKKLHGIERDGKVAAGIEVAYQIEFLPQERREYALDLICVTEREKFVVPVRARGTFAALSFPDEVDFGLCPVKIKCSKVMTVHNVGTRGAKFVMTASPPFTVTPQTVYLDIGAAIQVEMEFHPKHTKEREGELAIQDDTGRASYVRLLGDVTNLEVYLSHPMVEPAPAYLTLSSRKRIKVCNGSDYPVEFSWKAYAGEKSEEAERSRLLDELRRMEAAEVDELGACSDDERVDAMGILHRKYKNLRKAVLDDPMNFVDECFSLDPPSGKIWAHSDAEITVTFVPQLAATYAGTAFLDISGRDTRLPLQIRGRGIGPQACILYDDLFDFGDVFINDAQTHDFSIQNRGEIPAEFSLVPTPLPPGVDISFAPAAGVLGIGETSKVFLTFKSAVLGEISITFNFKLKGSDELLRVRFKAHVIPPMFHFDVDTIDFGTVSYAFRQTKVVKLVNTSRIAMTYELRIPQDGLYKHQEFVLSPTSGSLPPFGSQDIHIAFTSVNVKKYEYYLVVSVHGVGSDLLNIPVLAQCFVPEVHVLKAELVYGDCYLRYAHMQTLHLINTNPHLPAKYEIVAQDDHSKVVAIFSGDLPAGDIPANSTLAIEVALVCEKLGSIRLPLYVRIAGSIDLPLSVTIVAVGRGPSVVLDAEELAWGPVTCLVDHIKSLRLTNTSLIPAPFKTFIRNARSKFSVDQKEYTLAPGETIVMTVVANLDDTIVFKEQLHILVTEGHNILIPLSAKGTGTTMWSPSDMKLIDFSFQMTNRQCEWSCTLENKGKRGQVLAWVNKTIRQQQLELLQKAKTLQKTTAKANVKGLDLGDDLTPIFSVFPASIELKPRTACTFYFRGFSTTPGLMREELICETRIGQEKNAKVAFATEIVANFINPRIEASAPGGLVFSYIYAQGVEMETQSQPLTLTNACELPLSFVLRTQVPFSVDTWEAVLQPKEKMELNVEFYPGYKDDHLSRVINGKLVTSYTGHPQKDSLDLRGEIGFPNLEFEFSRIDFGCILNDTQKSMLVKVTNVSKVETQFHWVFIEDEKEARAVATTKRPYIPVNQVFDILPIRGCLQPGEVETVEFIFYGHANRKFKSLVACEVTGGPEYELTLAGEASSVTYRLDRPYLDFGPVIYNKAEDREFAIMNLGKVAFSFVVSLEKVSRSGVVEVSPMAGRIFANDKQRVSVRFKPGIPDTLVESIWLEIAHFPPIEFKLYCRGIFASLSVNLPRGKSHPNCAIENVQPKWRDVLKGAKYNIEHPRLAALPPTTAITCEPATLGLARPNSRAPVAQPRLNKDGVPMTAVSTERTARTTARTTTRNAGVPTNSTARSQKSPLKNSASGDSFDLVARGQHYDSVDVDTEACRMLFVKYLLTTLRDEPPTESPRDDGVGSGGTGGSGGNNHEPVTVPKLIIRSAGPPDAKSMYTKGFAKGQADPEGDGSESPTKAIQGYLLAQYILDFGNVVTGTHRVKKFVITNTGQIPTSFQLDKNLALGRGFAIDPERVVRLPEKKGVEFNVTFTARKNGRHGAHGVNLLLDVKNGPPSLLTFKANVTVPDLVLLAENIDFGKVVVGRSHVVHSQLYNNSPVVVEWSLKKPMGSARDVSYFRMEPMGGLLHPGTRCNLKVEFMPLEGRLYHVKVPVKISSNPKTRAISCQGEGTELRVAFDPPMAELGPVLPFATPVERTVVMRNESDHPVEVYSLDFDAQYRDEEEILRDASGYGDDDYLRLPLRLPGQGLPEIVLQEYRDRQSAETGATDATASPAEEPADDEVEARSLRARDKAVDYIFLGPPLAGKTTQAKLMGEKENLVVWTFDEAVALAAVDESELGKRVRKCLDLPPLAWDLPKAPMPEEPPPDHDKKSKKDPKKGKIEVEEVKEEPVVVAPPPEPTPREVMGVELLEWVLHWRLAQPDMANGSILDGWGSTHVAYGPELLHMVAAVLGGATVILLSMNEDMYEAHLLASIKYVDEEMDRLERSLEVPAVPEEPAEPADEAVEAPEEKEEPKLRSASVSRGRLRSNVAEIPAPVVVDVPVVVEEPPVVVDPVAVQVALESCANLTHRLHELLDLEHYDRYCQELAQQKKEWDAVLFRLPPPPAMPPAEVASEPETSVLSARSLPLDQASVEEPVMDEDAGLPSMAQDYPEPAADEPPAEPLLLSTVAPKPRRLLALHEVNVNEVGPPLQLHGLVFASIEKYLRELASSKLVIPPPVTHQLVKRPYFRGSRRPVTRFSLSPANVVRWILPPQSEVRFQVTFASGDTGTFDSTLGFEILGSKREVSLFCRGICAVPGINADPRNVFMSRAKHRADGALVHKKYVLSKGVYEFGPLLLGKSPDVRLEPPTSEAYKAARRTNAEVFRISNPSRFPAHLHFVFEKQVPTEDPETPEKPTFAVEPTEVVVAEGDTVEVLVWAFPAKKGVLTDTLVCCIADNPEPVTFPITCIGCAPAVHLSGPWPDEAKLLDFDRLLLRRQEEKTWSVTNTCELPVVWRIVLDTPPEFEVVPREGTLKPGQAQAVVVHFTAATEGTFALTLPVDFADVEGGLVVGNPHMRKDAVKVKAEAYKIDVCSFDEEGDPGAESPNGVLDFGLLRVGDTPTKAFSLRNRGKYDIKAVLSVKRSKEWFKIAPVEVTIPPGKSQRIEVSFQSGLSGEIVLRDCKDIKCVILEQTTGEVFNEFPVSLHARAVYSKFRLQPARGLSFGSLRFNEEKKVKRLELRNDGEFAFKFKFHTAADDAVDETKPLVLGQFSIAPSAGTLDPGRLVAFDVGFQPQGAAVFRENVRLDVSGRDPHNENETALLQYELTGESCYPGINTTDMEGIFEEQAVVQTFGSGHSHCIDRNQPMFAEAERLFDFGAVVVAKSVVERFKISNPTKVLASVHFAIKAPTDKDDAGASTFMVQPAVWDIPPHEHRYVNVHFKPTSIAMSHALFTATVDDGADPTTNLLQFDMRGEGTMPCVTIEKPTAREANVLTLAFGRQRVGKGRELPLVLRNDGIVPATVLFSMPSSTNFTLLEGAATSGLVLLPKKTHATAVLFKPVKAHDDPCTVLLKLSVQYNPFEDTLIKLTGQGYKELVTFDGLVDDDQLHFPDVDLATNAAAATVRLGLRNQSAHVVRFAWASHPLLHFVPATGHLYPQATLGITATFAPPGTPAVLEKEKVQVALTRIKPAVEMPWDDSLSTLSFESPADPTASTASEPPFEVLEPPLPPLTAHVFAVADTLRYSCKTMAIAFKKTFMFQACTTKFVLRNESKVRLEFAWAWCLDVLALPDVTTTSMDTPCPFAIEPEAGEIGPDDSQEFVVRFAPIEVADYVYKLEGHLKNGDALSIAVRGSSLRPVCHVDLEPSDYAQRRSLSMVGPAGELGPLDASVRVVEMESLGVRVRNTRRFYVINPTNVSYEFAWVPEGRVSPAFRCATPKGLMLSGKRCEMVFEFTPTQMELEEMFWRLKIDHFHVDQLFLFVGTTTEPRVLFDRGSVNFATLLLGSKAAQTIYLTNQEHLPFNFAFEKVHFVGERPVISLAPLSGVVPPHGRTAIEVEFAPNEEKLYNFNVACTVKRKPTRLSLNVKGEGYAIHDHLVVTDDTAAITMDAIEPSSSTLIDFGTVRVHDKARRSIVLSNAGKFNFEFTFNWQSAKHPMLTLEPANGTVRKNDKVVCHLTFAPTKETALEGQHIVCTTAGSRDYAFPIHGNAVPPAVDFSFTSHDFGPCFIAEPDAAPMVETIVLRITNMDHEMDISVDCSYEKRPFLHVTVQPTVLGPHEALDVPVTFTARHEGPYREIVPFSINGTTTVNVELSGEGIFPKIDLATATSVVHFGTLQIGQSVSRVVKLVNRAKRKTPLSLLASHMHDIGLTLFPQTGILIRPRETIDVELRFAPPRRVTPFEEELYVDVCGTKRKLLTLTGACQGMDVQFETETLSFGPVVYGSQLVRRLLLQNRGDLVAKFQWDLKRLGPDFAIAPSEGVVLPNQDKQFEVTFRPVKINDDIRLEKVLCTIDGSDFLTVTFTGACVAQLESSIKELVFESRVRKESFKEITIENKTSAPWNLVPMVSGDHWRCAEHIAVPANGKATVPVYYTPLAMTQCGDTFDRPKQHQGSLFLALPDGSAITYHLVGTAAEPEALGALTFTTPAKASLPIKLPLPNWLKKAAQVFHVVTENVTKCASTFVQGADTITVPPNATREYGLKVFAYLEGPNEFKVTFTNAETGEYVFYTVLIDVTPPVVVETLVFHAPVRQSVKKLITVENPFPPSTLIQFDDKAFWSCSAPSVRVRRVGDMTGRTEGAFEVEYRPLLHTTEPTEASLVLRSPQLGEYPYTLRLSTSPAGIEKILYFTVPLGGSQTQAFRFHTFASKPTDFKCTVAQPTFFNVAPVLKTDVTGWDGTEQTVTIKFEPEALGDIRDTLLVASDAGGEYKCTLQGQSIPPVPQGPFVFATTQDIEFKNVFNAPREFTFAVDNPGFTVNASTTTIGAKAAKVVTVKNVDTSSRQTPLTGKLLVTCPSLPDLPPWVFYLEGEAKG</sequence>
<feature type="region of interest" description="Disordered" evidence="6">
    <location>
        <begin position="1"/>
        <end position="28"/>
    </location>
</feature>
<dbReference type="Pfam" id="PF14874">
    <property type="entry name" value="PapD-like"/>
    <property type="match status" value="1"/>
</dbReference>
<dbReference type="OrthoDB" id="442692at2759"/>
<dbReference type="InterPro" id="IPR027417">
    <property type="entry name" value="P-loop_NTPase"/>
</dbReference>
<dbReference type="Pfam" id="PF22544">
    <property type="entry name" value="HYDIN_VesB_CFA65-like_Ig"/>
    <property type="match status" value="4"/>
</dbReference>
<proteinExistence type="predicted"/>
<keyword evidence="3" id="KW-0963">Cytoplasm</keyword>
<feature type="compositionally biased region" description="Acidic residues" evidence="6">
    <location>
        <begin position="2092"/>
        <end position="2107"/>
    </location>
</feature>
<dbReference type="Gene3D" id="3.40.50.300">
    <property type="entry name" value="P-loop containing nucleotide triphosphate hydrolases"/>
    <property type="match status" value="1"/>
</dbReference>
<accession>A0A1V9Z071</accession>
<dbReference type="InterPro" id="IPR053879">
    <property type="entry name" value="HYDIN_VesB_CFA65-like_Ig"/>
</dbReference>
<dbReference type="PANTHER" id="PTHR23053">
    <property type="entry name" value="DLEC1 DELETED IN LUNG AND ESOPHAGEAL CANCER 1"/>
    <property type="match status" value="1"/>
</dbReference>
<feature type="compositionally biased region" description="Low complexity" evidence="6">
    <location>
        <begin position="1409"/>
        <end position="1428"/>
    </location>
</feature>
<evidence type="ECO:0000256" key="4">
    <source>
        <dbReference type="ARBA" id="ARBA00023069"/>
    </source>
</evidence>
<keyword evidence="10" id="KW-1185">Reference proteome</keyword>
<evidence type="ECO:0000256" key="2">
    <source>
        <dbReference type="ARBA" id="ARBA00004496"/>
    </source>
</evidence>
<feature type="compositionally biased region" description="Low complexity" evidence="6">
    <location>
        <begin position="1862"/>
        <end position="1871"/>
    </location>
</feature>
<dbReference type="GO" id="GO:0003341">
    <property type="term" value="P:cilium movement"/>
    <property type="evidence" value="ECO:0007669"/>
    <property type="project" value="TreeGrafter"/>
</dbReference>
<feature type="domain" description="HYDIN/VesB/CFA65-like Ig-like" evidence="7">
    <location>
        <begin position="179"/>
        <end position="268"/>
    </location>
</feature>
<feature type="domain" description="HYDIN/VesB/CFA65-like Ig-like" evidence="7">
    <location>
        <begin position="542"/>
        <end position="634"/>
    </location>
</feature>
<keyword evidence="4" id="KW-0969">Cilium</keyword>
<dbReference type="EMBL" id="JNBR01000531">
    <property type="protein sequence ID" value="OQR91449.1"/>
    <property type="molecule type" value="Genomic_DNA"/>
</dbReference>
<dbReference type="Pfam" id="PF24507">
    <property type="entry name" value="Ig_CFAP65_4th"/>
    <property type="match status" value="1"/>
</dbReference>
<feature type="domain" description="HYDIN/VesB/CFA65-like Ig-like" evidence="7">
    <location>
        <begin position="443"/>
        <end position="537"/>
    </location>
</feature>
<feature type="domain" description="HYDIN/VesB/CFA65-like Ig-like" evidence="7">
    <location>
        <begin position="2685"/>
        <end position="2752"/>
    </location>
</feature>
<comment type="subcellular location">
    <subcellularLocation>
        <location evidence="1">Cell projection</location>
        <location evidence="1">Cilium</location>
    </subcellularLocation>
    <subcellularLocation>
        <location evidence="2">Cytoplasm</location>
    </subcellularLocation>
</comment>
<feature type="region of interest" description="Disordered" evidence="6">
    <location>
        <begin position="1389"/>
        <end position="1450"/>
    </location>
</feature>
<evidence type="ECO:0000259" key="8">
    <source>
        <dbReference type="Pfam" id="PF24507"/>
    </source>
</evidence>
<name>A0A1V9Z071_ACHHY</name>
<evidence type="ECO:0000256" key="5">
    <source>
        <dbReference type="ARBA" id="ARBA00023273"/>
    </source>
</evidence>
<evidence type="ECO:0000313" key="9">
    <source>
        <dbReference type="EMBL" id="OQR91449.1"/>
    </source>
</evidence>
<feature type="region of interest" description="Disordered" evidence="6">
    <location>
        <begin position="2231"/>
        <end position="2254"/>
    </location>
</feature>
<evidence type="ECO:0000256" key="6">
    <source>
        <dbReference type="SAM" id="MobiDB-lite"/>
    </source>
</evidence>
<keyword evidence="5" id="KW-0966">Cell projection</keyword>
<evidence type="ECO:0000256" key="3">
    <source>
        <dbReference type="ARBA" id="ARBA00022490"/>
    </source>
</evidence>
<dbReference type="STRING" id="1202772.A0A1V9Z071"/>
<feature type="region of interest" description="Disordered" evidence="6">
    <location>
        <begin position="1485"/>
        <end position="1513"/>
    </location>
</feature>
<dbReference type="InterPro" id="IPR013783">
    <property type="entry name" value="Ig-like_fold"/>
</dbReference>
<dbReference type="Gene3D" id="2.60.40.10">
    <property type="entry name" value="Immunoglobulins"/>
    <property type="match status" value="25"/>
</dbReference>
<dbReference type="GO" id="GO:1904158">
    <property type="term" value="P:axonemal central apparatus assembly"/>
    <property type="evidence" value="ECO:0007669"/>
    <property type="project" value="TreeGrafter"/>
</dbReference>
<comment type="caution">
    <text evidence="9">The sequence shown here is derived from an EMBL/GenBank/DDBJ whole genome shotgun (WGS) entry which is preliminary data.</text>
</comment>
<feature type="region of interest" description="Disordered" evidence="6">
    <location>
        <begin position="1530"/>
        <end position="1551"/>
    </location>
</feature>
<evidence type="ECO:0000313" key="10">
    <source>
        <dbReference type="Proteomes" id="UP000243579"/>
    </source>
</evidence>
<dbReference type="Proteomes" id="UP000243579">
    <property type="component" value="Unassembled WGS sequence"/>
</dbReference>
<feature type="compositionally biased region" description="Polar residues" evidence="6">
    <location>
        <begin position="1430"/>
        <end position="1449"/>
    </location>
</feature>
<dbReference type="InterPro" id="IPR058536">
    <property type="entry name" value="Ig_CFAP65_4th"/>
</dbReference>
<protein>
    <submittedName>
        <fullName evidence="9">Hydrocephalus-inducing protein</fullName>
    </submittedName>
</protein>
<reference evidence="9 10" key="1">
    <citation type="journal article" date="2014" name="Genome Biol. Evol.">
        <title>The secreted proteins of Achlya hypogyna and Thraustotheca clavata identify the ancestral oomycete secretome and reveal gene acquisitions by horizontal gene transfer.</title>
        <authorList>
            <person name="Misner I."/>
            <person name="Blouin N."/>
            <person name="Leonard G."/>
            <person name="Richards T.A."/>
            <person name="Lane C.E."/>
        </authorList>
    </citation>
    <scope>NUCLEOTIDE SEQUENCE [LARGE SCALE GENOMIC DNA]</scope>
    <source>
        <strain evidence="9 10">ATCC 48635</strain>
    </source>
</reference>
<feature type="compositionally biased region" description="Basic and acidic residues" evidence="6">
    <location>
        <begin position="1485"/>
        <end position="1496"/>
    </location>
</feature>
<feature type="compositionally biased region" description="Gly residues" evidence="6">
    <location>
        <begin position="1497"/>
        <end position="1507"/>
    </location>
</feature>